<dbReference type="AlphaFoldDB" id="A0A8K0MYY3"/>
<evidence type="ECO:0000256" key="1">
    <source>
        <dbReference type="ARBA" id="ARBA00004496"/>
    </source>
</evidence>
<dbReference type="PROSITE" id="PS51450">
    <property type="entry name" value="LRR"/>
    <property type="match status" value="2"/>
</dbReference>
<evidence type="ECO:0000256" key="2">
    <source>
        <dbReference type="ARBA" id="ARBA00022490"/>
    </source>
</evidence>
<dbReference type="InterPro" id="IPR001611">
    <property type="entry name" value="Leu-rich_rpt"/>
</dbReference>
<organism evidence="6 7">
    <name type="scientific">Cocos nucifera</name>
    <name type="common">Coconut palm</name>
    <dbReference type="NCBI Taxonomy" id="13894"/>
    <lineage>
        <taxon>Eukaryota</taxon>
        <taxon>Viridiplantae</taxon>
        <taxon>Streptophyta</taxon>
        <taxon>Embryophyta</taxon>
        <taxon>Tracheophyta</taxon>
        <taxon>Spermatophyta</taxon>
        <taxon>Magnoliopsida</taxon>
        <taxon>Liliopsida</taxon>
        <taxon>Arecaceae</taxon>
        <taxon>Arecoideae</taxon>
        <taxon>Cocoseae</taxon>
        <taxon>Attaleinae</taxon>
        <taxon>Cocos</taxon>
    </lineage>
</organism>
<dbReference type="Gene3D" id="3.80.10.10">
    <property type="entry name" value="Ribonuclease Inhibitor"/>
    <property type="match status" value="2"/>
</dbReference>
<keyword evidence="4" id="KW-0677">Repeat</keyword>
<dbReference type="OrthoDB" id="7451790at2759"/>
<reference evidence="6" key="2">
    <citation type="submission" date="2019-07" db="EMBL/GenBank/DDBJ databases">
        <authorList>
            <person name="Yang Y."/>
            <person name="Bocs S."/>
            <person name="Baudouin L."/>
        </authorList>
    </citation>
    <scope>NUCLEOTIDE SEQUENCE</scope>
    <source>
        <tissue evidence="6">Spear leaf of Hainan Tall coconut</tissue>
    </source>
</reference>
<dbReference type="PANTHER" id="PTHR15454:SF69">
    <property type="entry name" value="SERINE_THREONINE-PROTEIN KINASE 11-INTERACTING PROTEIN"/>
    <property type="match status" value="1"/>
</dbReference>
<name>A0A8K0MYY3_COCNU</name>
<evidence type="ECO:0000313" key="6">
    <source>
        <dbReference type="EMBL" id="KAG1334874.1"/>
    </source>
</evidence>
<dbReference type="GO" id="GO:0016301">
    <property type="term" value="F:kinase activity"/>
    <property type="evidence" value="ECO:0007669"/>
    <property type="project" value="UniProtKB-KW"/>
</dbReference>
<evidence type="ECO:0000256" key="5">
    <source>
        <dbReference type="SAM" id="MobiDB-lite"/>
    </source>
</evidence>
<reference evidence="6" key="1">
    <citation type="journal article" date="2017" name="Gigascience">
        <title>The genome draft of coconut (Cocos nucifera).</title>
        <authorList>
            <person name="Xiao Y."/>
            <person name="Xu P."/>
            <person name="Fan H."/>
            <person name="Baudouin L."/>
            <person name="Xia W."/>
            <person name="Bocs S."/>
            <person name="Xu J."/>
            <person name="Li Q."/>
            <person name="Guo A."/>
            <person name="Zhou L."/>
            <person name="Li J."/>
            <person name="Wu Y."/>
            <person name="Ma Z."/>
            <person name="Armero A."/>
            <person name="Issali A.E."/>
            <person name="Liu N."/>
            <person name="Peng M."/>
            <person name="Yang Y."/>
        </authorList>
    </citation>
    <scope>NUCLEOTIDE SEQUENCE</scope>
    <source>
        <tissue evidence="6">Spear leaf of Hainan Tall coconut</tissue>
    </source>
</reference>
<keyword evidence="6" id="KW-0418">Kinase</keyword>
<feature type="compositionally biased region" description="Basic and acidic residues" evidence="5">
    <location>
        <begin position="457"/>
        <end position="482"/>
    </location>
</feature>
<dbReference type="InterPro" id="IPR025875">
    <property type="entry name" value="Leu-rich_rpt_4"/>
</dbReference>
<proteinExistence type="predicted"/>
<evidence type="ECO:0000256" key="3">
    <source>
        <dbReference type="ARBA" id="ARBA00022614"/>
    </source>
</evidence>
<dbReference type="SUPFAM" id="SSF52058">
    <property type="entry name" value="L domain-like"/>
    <property type="match status" value="1"/>
</dbReference>
<keyword evidence="6" id="KW-0808">Transferase</keyword>
<sequence length="1135" mass="126972">MAIVTGDRYLVYLVRFVERNAGLLLDGALTLKLNPVGLRYVQSRLEALQELEGLLAGAPVDYLRAYVSDLGDHRALEQLRRILRLLTSLKVISVLPPPARDPTPVSLLPFGRLRVLELRGCDLSTSAAKGLLELRHTLEKLICHNSTDALRHVFASRIVDIKDSPAWNRLSFVSCACNGLVLMDESLQLLPVVETLDLSRNRFAKVDNLRKCTKLRHLDLGFNHLQTIASFSEVSCRIVKLVLRNNALATLHGIEILKSLEGLDLSYNIISSFTELEILASLSCLQSLWLEGNPICCARWYRAHVFSFFSNPEKLKLDEKGISTREYWERHVIFARRQKRPAGYGFYFPAKDDPEDEIIRNAKKKKNSRLACIMDEEQRRYLCSEAVDQESLSCDSDSLRKEENAVSDSEIKIVSLINRAEYMKKERSVLWLREFKEWMDQTVGDKVDKSQCEEFEADPGKEMDMKQSKGHKPFGESSKHVADLAQTSEGGSSSNISESDISFIASYAGGRSREFFDSNGRALERSVVNNGHVSLLELKIGVSDEKDQLRVPSRKPQNLSPLEVKGYSQYSSSMFEGGEEMEPKMSLAPLAAIDEIIGPRPSSIYPKSPPHYQEDILHRRLYWEEEFLQLSAESHSVGSSDSDTSCSDHASCEFNSSSSELDSPLIQTSINHVIGDPSGTLLCEDNHFEGSEEKPCSGENSIASSDYFAQNDCSFGNQFLPNHNKACLLNDISADAGGMGKQKATQKIKRRVVSLSENFDTEPEFQKSNGILEAGNNDVKDANGQTSCNAIFVHDYCEEAALVASHSQDKSSAMAGADGSPAEIKTSSIDSEQDDCIKNIFHVKIADSRSSETCEGLVRCGCIFQLGSVFQESDVALVRSSKNKLYILLIDATSDRRGAFSKVLGCHRLEDIRKVIVGLGLQAIRVHLQRNVTYVFLTRTPQISKDLFHLLQICCSTSLSNGCSLQSWEQVQVKLLEKHIYGSLKMGIFLYSMLLFWHNSAEGESWLARSLFVIEGYILICIENLEHFGSFTDDFELSRPYYSLDSCCPIKNILEMVVELGDNRCLTLTLDNVVSGNCHFTNKIINELELEGKTMKVHKWKLKWFSEDSMSKFVAVLKAIHSGVTASPLPVNSIC</sequence>
<comment type="subcellular location">
    <subcellularLocation>
        <location evidence="1">Cytoplasm</location>
    </subcellularLocation>
</comment>
<dbReference type="EMBL" id="CM017874">
    <property type="protein sequence ID" value="KAG1334874.1"/>
    <property type="molecule type" value="Genomic_DNA"/>
</dbReference>
<dbReference type="FunFam" id="3.80.10.10:FF:000502">
    <property type="entry name" value="Predicted protein"/>
    <property type="match status" value="1"/>
</dbReference>
<dbReference type="Pfam" id="PF12799">
    <property type="entry name" value="LRR_4"/>
    <property type="match status" value="1"/>
</dbReference>
<keyword evidence="2" id="KW-0963">Cytoplasm</keyword>
<keyword evidence="3" id="KW-0433">Leucine-rich repeat</keyword>
<dbReference type="GO" id="GO:0005737">
    <property type="term" value="C:cytoplasm"/>
    <property type="evidence" value="ECO:0007669"/>
    <property type="project" value="UniProtKB-SubCell"/>
</dbReference>
<accession>A0A8K0MYY3</accession>
<gene>
    <name evidence="6" type="ORF">COCNU_03G009930</name>
</gene>
<keyword evidence="7" id="KW-1185">Reference proteome</keyword>
<protein>
    <submittedName>
        <fullName evidence="6">Serine/threonine-protein kinase 11-interacting protein</fullName>
    </submittedName>
</protein>
<comment type="caution">
    <text evidence="6">The sequence shown here is derived from an EMBL/GenBank/DDBJ whole genome shotgun (WGS) entry which is preliminary data.</text>
</comment>
<dbReference type="FunFam" id="3.80.10.10:FF:000801">
    <property type="entry name" value="Outer arm dynein light chain 1"/>
    <property type="match status" value="1"/>
</dbReference>
<dbReference type="PANTHER" id="PTHR15454">
    <property type="entry name" value="NISCHARIN RELATED"/>
    <property type="match status" value="1"/>
</dbReference>
<evidence type="ECO:0000256" key="4">
    <source>
        <dbReference type="ARBA" id="ARBA00022737"/>
    </source>
</evidence>
<evidence type="ECO:0000313" key="7">
    <source>
        <dbReference type="Proteomes" id="UP000797356"/>
    </source>
</evidence>
<dbReference type="Proteomes" id="UP000797356">
    <property type="component" value="Chromosome 3"/>
</dbReference>
<dbReference type="InterPro" id="IPR032675">
    <property type="entry name" value="LRR_dom_sf"/>
</dbReference>
<feature type="region of interest" description="Disordered" evidence="5">
    <location>
        <begin position="457"/>
        <end position="496"/>
    </location>
</feature>